<dbReference type="InterPro" id="IPR011990">
    <property type="entry name" value="TPR-like_helical_dom_sf"/>
</dbReference>
<dbReference type="Pfam" id="PF12771">
    <property type="entry name" value="SusD-like_2"/>
    <property type="match status" value="1"/>
</dbReference>
<sequence length="481" mass="54123">MKKYSLYFLCALVFTVSCTKIEDLQDDPNRATSVSPDLLLTNIETKAFNNVSLNSALASRYLTFTDGVNENQYYNWQQASFANYDNIKQVHKMIEESKNAETEVYAILGKFFNAYFATELTLVFGDVPFSEAVSVEKENYTPAYDSQEEIFLKVLTDLRSASNELAANDELILGDVIYDGDKTKWRKLINSYYLRVLMLLSNKANVVSLDVVGRFKEVVENPTKYPIFSSNADNGALAYVNIQNNRYPLFNDNSLQTAYYMEESFVDKLKTLEDPRLFVFAEKTPAASALANNDFTAYDGLYGSAIFSDNAAKAVAGNASRIAPRFYNDPINEPSLLIGYSELQFILAEAVVRTWISGDAATYYKEGIQASMNFYGITDTDDYLAKSEVRLNASSPIESIATQKHIALFLNTGWQMFYDQRRTGYPEFNVDGGGTLNEGRIPKRWLYPSSEAINNAASLEEAISKQFSSGDDINSQMWILK</sequence>
<dbReference type="STRING" id="76595.SAMN05660313_02003"/>
<dbReference type="Gene3D" id="1.25.40.390">
    <property type="match status" value="1"/>
</dbReference>
<dbReference type="Proteomes" id="UP000183257">
    <property type="component" value="Unassembled WGS sequence"/>
</dbReference>
<reference evidence="2" key="1">
    <citation type="submission" date="2016-11" db="EMBL/GenBank/DDBJ databases">
        <authorList>
            <person name="Varghese N."/>
            <person name="Submissions S."/>
        </authorList>
    </citation>
    <scope>NUCLEOTIDE SEQUENCE [LARGE SCALE GENOMIC DNA]</scope>
    <source>
        <strain evidence="2">DSM 24786</strain>
    </source>
</reference>
<name>A0A1K1PN07_9FLAO</name>
<protein>
    <submittedName>
        <fullName evidence="1">Starch-binding associating with outer membrane</fullName>
    </submittedName>
</protein>
<accession>A0A1K1PN07</accession>
<keyword evidence="2" id="KW-1185">Reference proteome</keyword>
<evidence type="ECO:0000313" key="2">
    <source>
        <dbReference type="Proteomes" id="UP000183257"/>
    </source>
</evidence>
<organism evidence="1 2">
    <name type="scientific">Cellulophaga fucicola</name>
    <dbReference type="NCBI Taxonomy" id="76595"/>
    <lineage>
        <taxon>Bacteria</taxon>
        <taxon>Pseudomonadati</taxon>
        <taxon>Bacteroidota</taxon>
        <taxon>Flavobacteriia</taxon>
        <taxon>Flavobacteriales</taxon>
        <taxon>Flavobacteriaceae</taxon>
        <taxon>Cellulophaga</taxon>
    </lineage>
</organism>
<dbReference type="EMBL" id="FPIY01000002">
    <property type="protein sequence ID" value="SFW48805.1"/>
    <property type="molecule type" value="Genomic_DNA"/>
</dbReference>
<evidence type="ECO:0000313" key="1">
    <source>
        <dbReference type="EMBL" id="SFW48805.1"/>
    </source>
</evidence>
<dbReference type="RefSeq" id="WP_072303627.1">
    <property type="nucleotide sequence ID" value="NZ_FPIY01000002.1"/>
</dbReference>
<dbReference type="PROSITE" id="PS51257">
    <property type="entry name" value="PROKAR_LIPOPROTEIN"/>
    <property type="match status" value="1"/>
</dbReference>
<dbReference type="AlphaFoldDB" id="A0A1K1PN07"/>
<dbReference type="SUPFAM" id="SSF48452">
    <property type="entry name" value="TPR-like"/>
    <property type="match status" value="1"/>
</dbReference>
<dbReference type="InterPro" id="IPR041662">
    <property type="entry name" value="SusD-like_2"/>
</dbReference>
<gene>
    <name evidence="1" type="ORF">SAMN05660313_02003</name>
</gene>
<proteinExistence type="predicted"/>
<dbReference type="OrthoDB" id="725917at2"/>